<proteinExistence type="inferred from homology"/>
<accession>A0A4Y7XGG8</accession>
<organism evidence="3 4">
    <name type="scientific">Alkanindiges illinoisensis</name>
    <dbReference type="NCBI Taxonomy" id="197183"/>
    <lineage>
        <taxon>Bacteria</taxon>
        <taxon>Pseudomonadati</taxon>
        <taxon>Pseudomonadota</taxon>
        <taxon>Gammaproteobacteria</taxon>
        <taxon>Moraxellales</taxon>
        <taxon>Moraxellaceae</taxon>
        <taxon>Alkanindiges</taxon>
    </lineage>
</organism>
<sequence>MTESQAPASFHLWIDADAIPRILRDIIFRASDRHLLGVTFVANQPLGIKPSIRIKSIQVTHGADSADREIVERMQAGDIVVTQDIPLAAQVIEKGGTAIHPRGDIYTPDNVRARLHLRDYMEVLRGAGVQTGGPPPISDKEKKAFADSLEKTIQKQKRQ</sequence>
<reference evidence="3 4" key="1">
    <citation type="submission" date="2019-03" db="EMBL/GenBank/DDBJ databases">
        <title>Alkanindiges illinoisensis: a potential pathogenic isolated from ascites of a gastric cancer patient with abdominal metastasis.</title>
        <authorList>
            <person name="Hu X."/>
            <person name="Yang B."/>
            <person name="Yan X."/>
            <person name="Lin L."/>
            <person name="Zhao H."/>
            <person name="Zhou F."/>
            <person name="Su B."/>
            <person name="Chen J."/>
            <person name="Rui Y."/>
            <person name="Wang Q."/>
            <person name="Zheng L."/>
        </authorList>
    </citation>
    <scope>NUCLEOTIDE SEQUENCE [LARGE SCALE GENOMIC DNA]</scope>
    <source>
        <strain evidence="3 4">NFYY 23406</strain>
    </source>
</reference>
<dbReference type="CDD" id="cd18720">
    <property type="entry name" value="PIN_YqxD-like"/>
    <property type="match status" value="1"/>
</dbReference>
<dbReference type="AlphaFoldDB" id="A0A4Y7XGG8"/>
<keyword evidence="4" id="KW-1185">Reference proteome</keyword>
<evidence type="ECO:0000256" key="2">
    <source>
        <dbReference type="HAMAP-Rule" id="MF_00489"/>
    </source>
</evidence>
<protein>
    <recommendedName>
        <fullName evidence="2">UPF0178 protein E2B99_00150</fullName>
    </recommendedName>
</protein>
<gene>
    <name evidence="3" type="ORF">E2B99_00150</name>
</gene>
<name>A0A4Y7XGG8_9GAMM</name>
<dbReference type="Proteomes" id="UP000297834">
    <property type="component" value="Unassembled WGS sequence"/>
</dbReference>
<dbReference type="RefSeq" id="WP_134242993.1">
    <property type="nucleotide sequence ID" value="NZ_SNTY01000003.1"/>
</dbReference>
<dbReference type="InterPro" id="IPR003791">
    <property type="entry name" value="UPF0178"/>
</dbReference>
<comment type="similarity">
    <text evidence="1 2">Belongs to the UPF0178 family.</text>
</comment>
<evidence type="ECO:0000313" key="3">
    <source>
        <dbReference type="EMBL" id="TEU30812.1"/>
    </source>
</evidence>
<dbReference type="NCBIfam" id="NF001095">
    <property type="entry name" value="PRK00124.1"/>
    <property type="match status" value="1"/>
</dbReference>
<dbReference type="HAMAP" id="MF_00489">
    <property type="entry name" value="UPF0178"/>
    <property type="match status" value="1"/>
</dbReference>
<dbReference type="PANTHER" id="PTHR35146:SF1">
    <property type="entry name" value="UPF0178 PROTEIN YAII"/>
    <property type="match status" value="1"/>
</dbReference>
<dbReference type="PANTHER" id="PTHR35146">
    <property type="entry name" value="UPF0178 PROTEIN YAII"/>
    <property type="match status" value="1"/>
</dbReference>
<dbReference type="EMBL" id="SNTY01000003">
    <property type="protein sequence ID" value="TEU30812.1"/>
    <property type="molecule type" value="Genomic_DNA"/>
</dbReference>
<evidence type="ECO:0000256" key="1">
    <source>
        <dbReference type="ARBA" id="ARBA00008522"/>
    </source>
</evidence>
<evidence type="ECO:0000313" key="4">
    <source>
        <dbReference type="Proteomes" id="UP000297834"/>
    </source>
</evidence>
<comment type="caution">
    <text evidence="3">The sequence shown here is derived from an EMBL/GenBank/DDBJ whole genome shotgun (WGS) entry which is preliminary data.</text>
</comment>
<dbReference type="OrthoDB" id="9798918at2"/>
<dbReference type="Pfam" id="PF02639">
    <property type="entry name" value="DUF188"/>
    <property type="match status" value="1"/>
</dbReference>